<protein>
    <recommendedName>
        <fullName evidence="5">TrbL/VirB6 plasmid conjugal transfer protein</fullName>
    </recommendedName>
</protein>
<name>A0ABP9TMK9_9MICC</name>
<feature type="transmembrane region" description="Helical" evidence="2">
    <location>
        <begin position="147"/>
        <end position="171"/>
    </location>
</feature>
<dbReference type="Proteomes" id="UP001501257">
    <property type="component" value="Unassembled WGS sequence"/>
</dbReference>
<sequence>MEEHAMSECSVGKGFVQCKLGEAAENALIKMAEAMVGGWDSMMKEFLTSWLNVGLLVDLEAGSIQWLTAQLQVISIFLTVLGIMFAAIWTMIHYRGDKAIKLAQTMAKVVVVTTLGAAAVQVIIVGGDAFSTWILDSAGITTDARQIPLTIAAANPAIAILGGIFGVIATIIQWGIMLVRSAILPLLIGVWPVAAAASMIGGADQAFSKITNWIIAFALYKPVAAIIYAYAWKTKSGDDGIGGVINGLVLIALAVVALPAMMRLIAPGTSALGGASGGGMAMAGGAALLGAGVAAGAAVLSGGGTAAASAAGGAAKMAGGAGAASSAGSSAGAAGTAAGSSGTAGGAGAAGGMDGGSDPTGGGSGGGGTGGSGSGGGSGAAGGSSDGASSTIGGDTEGGDSTSGGTAGEAMGTEGADQGTESASAQGSAQGAGAASGAVGGDTAGGPTAPAGSSGGAAAGATGNTGSPASADTSATGTSEPTSSDSGTTDTSAAGSAAGTSSPTGAPEPAATGAGSKNTSPKAAQAKNAAAQSMTQAVADGAKDADGKDVIGE</sequence>
<keyword evidence="4" id="KW-1185">Reference proteome</keyword>
<feature type="transmembrane region" description="Helical" evidence="2">
    <location>
        <begin position="73"/>
        <end position="94"/>
    </location>
</feature>
<dbReference type="EMBL" id="BAABLK010000025">
    <property type="protein sequence ID" value="GAA5226987.1"/>
    <property type="molecule type" value="Genomic_DNA"/>
</dbReference>
<keyword evidence="2" id="KW-0812">Transmembrane</keyword>
<feature type="transmembrane region" description="Helical" evidence="2">
    <location>
        <begin position="244"/>
        <end position="266"/>
    </location>
</feature>
<evidence type="ECO:0000313" key="4">
    <source>
        <dbReference type="Proteomes" id="UP001501257"/>
    </source>
</evidence>
<feature type="transmembrane region" description="Helical" evidence="2">
    <location>
        <begin position="213"/>
        <end position="232"/>
    </location>
</feature>
<feature type="transmembrane region" description="Helical" evidence="2">
    <location>
        <begin position="183"/>
        <end position="201"/>
    </location>
</feature>
<feature type="compositionally biased region" description="Basic and acidic residues" evidence="1">
    <location>
        <begin position="541"/>
        <end position="553"/>
    </location>
</feature>
<feature type="compositionally biased region" description="Low complexity" evidence="1">
    <location>
        <begin position="459"/>
        <end position="540"/>
    </location>
</feature>
<feature type="transmembrane region" description="Helical" evidence="2">
    <location>
        <begin position="278"/>
        <end position="300"/>
    </location>
</feature>
<feature type="transmembrane region" description="Helical" evidence="2">
    <location>
        <begin position="106"/>
        <end position="127"/>
    </location>
</feature>
<evidence type="ECO:0000256" key="2">
    <source>
        <dbReference type="SAM" id="Phobius"/>
    </source>
</evidence>
<evidence type="ECO:0000313" key="3">
    <source>
        <dbReference type="EMBL" id="GAA5226987.1"/>
    </source>
</evidence>
<gene>
    <name evidence="3" type="ORF">GCM10025778_15200</name>
</gene>
<feature type="region of interest" description="Disordered" evidence="1">
    <location>
        <begin position="343"/>
        <end position="553"/>
    </location>
</feature>
<evidence type="ECO:0000256" key="1">
    <source>
        <dbReference type="SAM" id="MobiDB-lite"/>
    </source>
</evidence>
<feature type="compositionally biased region" description="Low complexity" evidence="1">
    <location>
        <begin position="386"/>
        <end position="400"/>
    </location>
</feature>
<keyword evidence="2" id="KW-0472">Membrane</keyword>
<keyword evidence="2" id="KW-1133">Transmembrane helix</keyword>
<organism evidence="3 4">
    <name type="scientific">Paeniglutamicibacter antarcticus</name>
    <dbReference type="NCBI Taxonomy" id="494023"/>
    <lineage>
        <taxon>Bacteria</taxon>
        <taxon>Bacillati</taxon>
        <taxon>Actinomycetota</taxon>
        <taxon>Actinomycetes</taxon>
        <taxon>Micrococcales</taxon>
        <taxon>Micrococcaceae</taxon>
        <taxon>Paeniglutamicibacter</taxon>
    </lineage>
</organism>
<proteinExistence type="predicted"/>
<reference evidence="4" key="1">
    <citation type="journal article" date="2019" name="Int. J. Syst. Evol. Microbiol.">
        <title>The Global Catalogue of Microorganisms (GCM) 10K type strain sequencing project: providing services to taxonomists for standard genome sequencing and annotation.</title>
        <authorList>
            <consortium name="The Broad Institute Genomics Platform"/>
            <consortium name="The Broad Institute Genome Sequencing Center for Infectious Disease"/>
            <person name="Wu L."/>
            <person name="Ma J."/>
        </authorList>
    </citation>
    <scope>NUCLEOTIDE SEQUENCE [LARGE SCALE GENOMIC DNA]</scope>
    <source>
        <strain evidence="4">JCM 18952</strain>
    </source>
</reference>
<accession>A0ABP9TMK9</accession>
<comment type="caution">
    <text evidence="3">The sequence shown here is derived from an EMBL/GenBank/DDBJ whole genome shotgun (WGS) entry which is preliminary data.</text>
</comment>
<evidence type="ECO:0008006" key="5">
    <source>
        <dbReference type="Google" id="ProtNLM"/>
    </source>
</evidence>
<feature type="compositionally biased region" description="Gly residues" evidence="1">
    <location>
        <begin position="343"/>
        <end position="385"/>
    </location>
</feature>
<feature type="compositionally biased region" description="Low complexity" evidence="1">
    <location>
        <begin position="408"/>
        <end position="437"/>
    </location>
</feature>